<evidence type="ECO:0000313" key="2">
    <source>
        <dbReference type="Proteomes" id="UP001409585"/>
    </source>
</evidence>
<sequence length="97" mass="11283">MGKYSVHECRNQPVGIRVEFSRDTFHEEFTWQVTFSREATEEDLENNHYLEEVGELMWSLVAEVTHCPYCGTKLMESLNNNGEFVLFDSSGWSTNVL</sequence>
<gene>
    <name evidence="1" type="ORF">GCM10025791_23150</name>
</gene>
<dbReference type="AlphaFoldDB" id="A0AAV3U2W9"/>
<dbReference type="RefSeq" id="WP_345421950.1">
    <property type="nucleotide sequence ID" value="NZ_AP031496.1"/>
</dbReference>
<dbReference type="Proteomes" id="UP001409585">
    <property type="component" value="Unassembled WGS sequence"/>
</dbReference>
<keyword evidence="2" id="KW-1185">Reference proteome</keyword>
<evidence type="ECO:0000313" key="1">
    <source>
        <dbReference type="EMBL" id="GAA4943679.1"/>
    </source>
</evidence>
<name>A0AAV3U2W9_9ALTE</name>
<protein>
    <submittedName>
        <fullName evidence="1">Uncharacterized protein</fullName>
    </submittedName>
</protein>
<proteinExistence type="predicted"/>
<dbReference type="EMBL" id="BAABLX010000018">
    <property type="protein sequence ID" value="GAA4943679.1"/>
    <property type="molecule type" value="Genomic_DNA"/>
</dbReference>
<organism evidence="1 2">
    <name type="scientific">Halioxenophilus aromaticivorans</name>
    <dbReference type="NCBI Taxonomy" id="1306992"/>
    <lineage>
        <taxon>Bacteria</taxon>
        <taxon>Pseudomonadati</taxon>
        <taxon>Pseudomonadota</taxon>
        <taxon>Gammaproteobacteria</taxon>
        <taxon>Alteromonadales</taxon>
        <taxon>Alteromonadaceae</taxon>
        <taxon>Halioxenophilus</taxon>
    </lineage>
</organism>
<accession>A0AAV3U2W9</accession>
<reference evidence="2" key="1">
    <citation type="journal article" date="2019" name="Int. J. Syst. Evol. Microbiol.">
        <title>The Global Catalogue of Microorganisms (GCM) 10K type strain sequencing project: providing services to taxonomists for standard genome sequencing and annotation.</title>
        <authorList>
            <consortium name="The Broad Institute Genomics Platform"/>
            <consortium name="The Broad Institute Genome Sequencing Center for Infectious Disease"/>
            <person name="Wu L."/>
            <person name="Ma J."/>
        </authorList>
    </citation>
    <scope>NUCLEOTIDE SEQUENCE [LARGE SCALE GENOMIC DNA]</scope>
    <source>
        <strain evidence="2">JCM 19134</strain>
    </source>
</reference>
<comment type="caution">
    <text evidence="1">The sequence shown here is derived from an EMBL/GenBank/DDBJ whole genome shotgun (WGS) entry which is preliminary data.</text>
</comment>